<evidence type="ECO:0000313" key="1">
    <source>
        <dbReference type="EMBL" id="UOO81112.1"/>
    </source>
</evidence>
<keyword evidence="2" id="KW-1185">Reference proteome</keyword>
<protein>
    <submittedName>
        <fullName evidence="1">Uncharacterized protein</fullName>
    </submittedName>
</protein>
<proteinExistence type="predicted"/>
<gene>
    <name evidence="1" type="ORF">LVJ83_09000</name>
</gene>
<organism evidence="1 2">
    <name type="scientific">Uruburuella testudinis</name>
    <dbReference type="NCBI Taxonomy" id="1282863"/>
    <lineage>
        <taxon>Bacteria</taxon>
        <taxon>Pseudomonadati</taxon>
        <taxon>Pseudomonadota</taxon>
        <taxon>Betaproteobacteria</taxon>
        <taxon>Neisseriales</taxon>
        <taxon>Neisseriaceae</taxon>
        <taxon>Uruburuella</taxon>
    </lineage>
</organism>
<reference evidence="1 2" key="1">
    <citation type="journal article" date="2022" name="Res Sq">
        <title>Evolution of multicellular longitudinally dividing oral cavity symbionts (Neisseriaceae).</title>
        <authorList>
            <person name="Nyongesa S."/>
            <person name="Weber P."/>
            <person name="Bernet E."/>
            <person name="Pullido F."/>
            <person name="Nieckarz M."/>
            <person name="Delaby M."/>
            <person name="Nieves C."/>
            <person name="Viehboeck T."/>
            <person name="Krause N."/>
            <person name="Rivera-Millot A."/>
            <person name="Nakamura A."/>
            <person name="Vischer N."/>
            <person name="VanNieuwenhze M."/>
            <person name="Brun Y."/>
            <person name="Cava F."/>
            <person name="Bulgheresi S."/>
            <person name="Veyrier F."/>
        </authorList>
    </citation>
    <scope>NUCLEOTIDE SEQUENCE [LARGE SCALE GENOMIC DNA]</scope>
    <source>
        <strain evidence="1 2">CCUG 63373m</strain>
    </source>
</reference>
<evidence type="ECO:0000313" key="2">
    <source>
        <dbReference type="Proteomes" id="UP000829817"/>
    </source>
</evidence>
<dbReference type="Proteomes" id="UP000829817">
    <property type="component" value="Chromosome"/>
</dbReference>
<sequence length="112" mass="12244">MQQERAATAKLAAEQTKIEKERQHAKTVIADLRSELGRLQQYAENQSSRANLPATAAIAGTPDGEAVARGWALFGKCAAEYAGMAEIADEQRNDLAEWQAYGRVMKGDHEPD</sequence>
<name>A0ABY4DR74_9NEIS</name>
<accession>A0ABY4DR74</accession>
<dbReference type="EMBL" id="CP091508">
    <property type="protein sequence ID" value="UOO81112.1"/>
    <property type="molecule type" value="Genomic_DNA"/>
</dbReference>
<dbReference type="RefSeq" id="WP_244784179.1">
    <property type="nucleotide sequence ID" value="NZ_CP091508.1"/>
</dbReference>